<dbReference type="InterPro" id="IPR036732">
    <property type="entry name" value="AFP_Neu5c_C_sf"/>
</dbReference>
<dbReference type="SUPFAM" id="SSF51269">
    <property type="entry name" value="AFP III-like domain"/>
    <property type="match status" value="1"/>
</dbReference>
<dbReference type="InterPro" id="IPR057736">
    <property type="entry name" value="SAF_PseI/NeuA/NeuB"/>
</dbReference>
<proteinExistence type="predicted"/>
<feature type="domain" description="AFP-like" evidence="1">
    <location>
        <begin position="284"/>
        <end position="342"/>
    </location>
</feature>
<protein>
    <recommendedName>
        <fullName evidence="1">AFP-like domain-containing protein</fullName>
    </recommendedName>
</protein>
<evidence type="ECO:0000259" key="1">
    <source>
        <dbReference type="PROSITE" id="PS50844"/>
    </source>
</evidence>
<dbReference type="AlphaFoldDB" id="A0A0F9DPV7"/>
<dbReference type="NCBIfam" id="TIGR03586">
    <property type="entry name" value="PseI"/>
    <property type="match status" value="1"/>
</dbReference>
<organism evidence="2">
    <name type="scientific">marine sediment metagenome</name>
    <dbReference type="NCBI Taxonomy" id="412755"/>
    <lineage>
        <taxon>unclassified sequences</taxon>
        <taxon>metagenomes</taxon>
        <taxon>ecological metagenomes</taxon>
    </lineage>
</organism>
<dbReference type="InterPro" id="IPR013974">
    <property type="entry name" value="SAF"/>
</dbReference>
<sequence length="343" mass="38152">MNKVFIVAEISANHNQDYEQAEKLVRIAKEVGADAVKLQTYTPDTLTINCDRPEFIIKGGTPWDGKTLYELYGEAYMPWEWQPRLKKVADEIGIELFSTPYDKTAVDFLENMGVQRYKIASFELVDLELIGYVASKGKPIIMSTGMATLPEIKEAVSVAEEYGTTDITLLKCTSAYPAKPEEMNLLTVQHLAMQFLLLPGWCWLSVGISDHTLGIIAPIVATSLGATMIEKHLTISKSLDSSFSLTPNEFEVMVVGIRSAEKMLGEGIIGATDREVGSKVFRRSLFVVEDIKKGEEFTEQNVRSIRPGDGLLPKHLSTVLGNKSRQNIERGTPLQWEMLSIAD</sequence>
<dbReference type="PROSITE" id="PS50844">
    <property type="entry name" value="AFP_LIKE"/>
    <property type="match status" value="1"/>
</dbReference>
<comment type="caution">
    <text evidence="2">The sequence shown here is derived from an EMBL/GenBank/DDBJ whole genome shotgun (WGS) entry which is preliminary data.</text>
</comment>
<dbReference type="EMBL" id="LAZR01028035">
    <property type="protein sequence ID" value="KKL63828.1"/>
    <property type="molecule type" value="Genomic_DNA"/>
</dbReference>
<dbReference type="InterPro" id="IPR013132">
    <property type="entry name" value="PseI/NeuA/B-like_N"/>
</dbReference>
<dbReference type="SMART" id="SM00858">
    <property type="entry name" value="SAF"/>
    <property type="match status" value="1"/>
</dbReference>
<accession>A0A0F9DPV7</accession>
<dbReference type="InterPro" id="IPR051690">
    <property type="entry name" value="PseI-like"/>
</dbReference>
<dbReference type="InterPro" id="IPR006190">
    <property type="entry name" value="SAF_AFP_Neu5Ac"/>
</dbReference>
<dbReference type="Gene3D" id="3.90.1210.10">
    <property type="entry name" value="Antifreeze-like/N-acetylneuraminic acid synthase C-terminal domain"/>
    <property type="match status" value="1"/>
</dbReference>
<name>A0A0F9DPV7_9ZZZZ</name>
<dbReference type="Pfam" id="PF08666">
    <property type="entry name" value="SAF"/>
    <property type="match status" value="1"/>
</dbReference>
<gene>
    <name evidence="2" type="ORF">LCGC14_2171190</name>
</gene>
<dbReference type="GO" id="GO:0047444">
    <property type="term" value="F:N-acylneuraminate-9-phosphate synthase activity"/>
    <property type="evidence" value="ECO:0007669"/>
    <property type="project" value="TreeGrafter"/>
</dbReference>
<dbReference type="CDD" id="cd11615">
    <property type="entry name" value="SAF_NeuB_like"/>
    <property type="match status" value="1"/>
</dbReference>
<dbReference type="SUPFAM" id="SSF51569">
    <property type="entry name" value="Aldolase"/>
    <property type="match status" value="1"/>
</dbReference>
<reference evidence="2" key="1">
    <citation type="journal article" date="2015" name="Nature">
        <title>Complex archaea that bridge the gap between prokaryotes and eukaryotes.</title>
        <authorList>
            <person name="Spang A."/>
            <person name="Saw J.H."/>
            <person name="Jorgensen S.L."/>
            <person name="Zaremba-Niedzwiedzka K."/>
            <person name="Martijn J."/>
            <person name="Lind A.E."/>
            <person name="van Eijk R."/>
            <person name="Schleper C."/>
            <person name="Guy L."/>
            <person name="Ettema T.J."/>
        </authorList>
    </citation>
    <scope>NUCLEOTIDE SEQUENCE</scope>
</reference>
<dbReference type="InterPro" id="IPR013785">
    <property type="entry name" value="Aldolase_TIM"/>
</dbReference>
<evidence type="ECO:0000313" key="2">
    <source>
        <dbReference type="EMBL" id="KKL63828.1"/>
    </source>
</evidence>
<dbReference type="Pfam" id="PF03102">
    <property type="entry name" value="NeuB"/>
    <property type="match status" value="1"/>
</dbReference>
<dbReference type="GO" id="GO:0016051">
    <property type="term" value="P:carbohydrate biosynthetic process"/>
    <property type="evidence" value="ECO:0007669"/>
    <property type="project" value="InterPro"/>
</dbReference>
<dbReference type="InterPro" id="IPR020030">
    <property type="entry name" value="Pseudaminic_synth_PseI"/>
</dbReference>
<dbReference type="Gene3D" id="3.20.20.70">
    <property type="entry name" value="Aldolase class I"/>
    <property type="match status" value="1"/>
</dbReference>
<dbReference type="PANTHER" id="PTHR42966:SF2">
    <property type="entry name" value="PSEUDAMINIC ACID SYNTHASE"/>
    <property type="match status" value="1"/>
</dbReference>
<dbReference type="PANTHER" id="PTHR42966">
    <property type="entry name" value="N-ACETYLNEURAMINATE SYNTHASE"/>
    <property type="match status" value="1"/>
</dbReference>